<proteinExistence type="predicted"/>
<evidence type="ECO:0000313" key="2">
    <source>
        <dbReference type="Proteomes" id="UP000076481"/>
    </source>
</evidence>
<name>A0A165LU67_PELLU</name>
<dbReference type="RefSeq" id="WP_303681415.1">
    <property type="nucleotide sequence ID" value="NZ_LVWG01000026.1"/>
</dbReference>
<organism evidence="1 2">
    <name type="scientific">Pelodictyon luteolum</name>
    <dbReference type="NCBI Taxonomy" id="1100"/>
    <lineage>
        <taxon>Bacteria</taxon>
        <taxon>Pseudomonadati</taxon>
        <taxon>Chlorobiota</taxon>
        <taxon>Chlorobiia</taxon>
        <taxon>Chlorobiales</taxon>
        <taxon>Chlorobiaceae</taxon>
        <taxon>Chlorobium/Pelodictyon group</taxon>
        <taxon>Pelodictyon</taxon>
    </lineage>
</organism>
<dbReference type="AlphaFoldDB" id="A0A165LU67"/>
<accession>A0A165LU67</accession>
<sequence length="130" mass="14838">MTQPVVDVMFDDNSYLQRLSIQTTTLDEKLTVVVDIEQVPLHKKDPMIKPEGQVPQHDFVYRLYLRDEGDGVSRPVLNASFFPNELIELLRLNVLQESRVEKVITEGTQLLSCEELADTLQIDVGRISVI</sequence>
<protein>
    <submittedName>
        <fullName evidence="1">Uncharacterized protein</fullName>
    </submittedName>
</protein>
<dbReference type="EMBL" id="LVWG01000026">
    <property type="protein sequence ID" value="KZK74437.1"/>
    <property type="molecule type" value="Genomic_DNA"/>
</dbReference>
<evidence type="ECO:0000313" key="1">
    <source>
        <dbReference type="EMBL" id="KZK74437.1"/>
    </source>
</evidence>
<dbReference type="Proteomes" id="UP000076481">
    <property type="component" value="Unassembled WGS sequence"/>
</dbReference>
<gene>
    <name evidence="1" type="ORF">A3K90_08725</name>
</gene>
<comment type="caution">
    <text evidence="1">The sequence shown here is derived from an EMBL/GenBank/DDBJ whole genome shotgun (WGS) entry which is preliminary data.</text>
</comment>
<reference evidence="1 2" key="1">
    <citation type="submission" date="2016-03" db="EMBL/GenBank/DDBJ databases">
        <title>Speciation and ecological success in dimly lit waters: horizontal gene transfer in a green sulfur bacteria bloom unveiled by metagenomic assembly.</title>
        <authorList>
            <person name="Llorens-Mares T."/>
            <person name="Liu Z."/>
            <person name="Allen L.Z."/>
            <person name="Rusch D.B."/>
            <person name="Craig M.T."/>
            <person name="Dupont C.L."/>
            <person name="Bryant D.A."/>
            <person name="Casamayor E.O."/>
        </authorList>
    </citation>
    <scope>NUCLEOTIDE SEQUENCE [LARGE SCALE GENOMIC DNA]</scope>
    <source>
        <strain evidence="1">CIII</strain>
    </source>
</reference>